<dbReference type="InterPro" id="IPR034732">
    <property type="entry name" value="EPHD"/>
</dbReference>
<evidence type="ECO:0000313" key="7">
    <source>
        <dbReference type="Proteomes" id="UP000541444"/>
    </source>
</evidence>
<dbReference type="PROSITE" id="PS51805">
    <property type="entry name" value="EPHD"/>
    <property type="match status" value="1"/>
</dbReference>
<dbReference type="Pfam" id="PF13832">
    <property type="entry name" value="zf-HC5HC2H_2"/>
    <property type="match status" value="1"/>
</dbReference>
<dbReference type="Proteomes" id="UP000541444">
    <property type="component" value="Unassembled WGS sequence"/>
</dbReference>
<evidence type="ECO:0000256" key="1">
    <source>
        <dbReference type="ARBA" id="ARBA00022723"/>
    </source>
</evidence>
<comment type="caution">
    <text evidence="6">The sequence shown here is derived from an EMBL/GenBank/DDBJ whole genome shotgun (WGS) entry which is preliminary data.</text>
</comment>
<evidence type="ECO:0000259" key="5">
    <source>
        <dbReference type="PROSITE" id="PS51805"/>
    </source>
</evidence>
<evidence type="ECO:0000256" key="2">
    <source>
        <dbReference type="ARBA" id="ARBA00022771"/>
    </source>
</evidence>
<dbReference type="Pfam" id="PF00856">
    <property type="entry name" value="SET"/>
    <property type="match status" value="1"/>
</dbReference>
<feature type="domain" description="SET" evidence="4">
    <location>
        <begin position="171"/>
        <end position="264"/>
    </location>
</feature>
<dbReference type="SMART" id="SM00317">
    <property type="entry name" value="SET"/>
    <property type="match status" value="1"/>
</dbReference>
<gene>
    <name evidence="6" type="ORF">GIB67_042238</name>
</gene>
<keyword evidence="3" id="KW-0862">Zinc</keyword>
<dbReference type="SUPFAM" id="SSF82199">
    <property type="entry name" value="SET domain"/>
    <property type="match status" value="1"/>
</dbReference>
<dbReference type="AlphaFoldDB" id="A0A7J7LDX3"/>
<evidence type="ECO:0000256" key="3">
    <source>
        <dbReference type="ARBA" id="ARBA00022833"/>
    </source>
</evidence>
<dbReference type="PANTHER" id="PTHR13793">
    <property type="entry name" value="PHD FINGER PROTEINS"/>
    <property type="match status" value="1"/>
</dbReference>
<organism evidence="6 7">
    <name type="scientific">Kingdonia uniflora</name>
    <dbReference type="NCBI Taxonomy" id="39325"/>
    <lineage>
        <taxon>Eukaryota</taxon>
        <taxon>Viridiplantae</taxon>
        <taxon>Streptophyta</taxon>
        <taxon>Embryophyta</taxon>
        <taxon>Tracheophyta</taxon>
        <taxon>Spermatophyta</taxon>
        <taxon>Magnoliopsida</taxon>
        <taxon>Ranunculales</taxon>
        <taxon>Circaeasteraceae</taxon>
        <taxon>Kingdonia</taxon>
    </lineage>
</organism>
<dbReference type="GO" id="GO:0008270">
    <property type="term" value="F:zinc ion binding"/>
    <property type="evidence" value="ECO:0007669"/>
    <property type="project" value="UniProtKB-KW"/>
</dbReference>
<dbReference type="InterPro" id="IPR001214">
    <property type="entry name" value="SET_dom"/>
</dbReference>
<feature type="domain" description="PHD-type" evidence="5">
    <location>
        <begin position="12"/>
        <end position="75"/>
    </location>
</feature>
<dbReference type="InterPro" id="IPR046341">
    <property type="entry name" value="SET_dom_sf"/>
</dbReference>
<dbReference type="GO" id="GO:0006357">
    <property type="term" value="P:regulation of transcription by RNA polymerase II"/>
    <property type="evidence" value="ECO:0007669"/>
    <property type="project" value="TreeGrafter"/>
</dbReference>
<keyword evidence="7" id="KW-1185">Reference proteome</keyword>
<dbReference type="PANTHER" id="PTHR13793:SF132">
    <property type="entry name" value="HISTONE-LYSINE N-METHYLTRANSFERASE ATX5"/>
    <property type="match status" value="1"/>
</dbReference>
<dbReference type="EMBL" id="JACGCM010002347">
    <property type="protein sequence ID" value="KAF6140825.1"/>
    <property type="molecule type" value="Genomic_DNA"/>
</dbReference>
<keyword evidence="1" id="KW-0479">Metal-binding</keyword>
<dbReference type="OrthoDB" id="308383at2759"/>
<evidence type="ECO:0000259" key="4">
    <source>
        <dbReference type="PROSITE" id="PS50280"/>
    </source>
</evidence>
<reference evidence="6 7" key="1">
    <citation type="journal article" date="2020" name="IScience">
        <title>Genome Sequencing of the Endangered Kingdonia uniflora (Circaeasteraceae, Ranunculales) Reveals Potential Mechanisms of Evolutionary Specialization.</title>
        <authorList>
            <person name="Sun Y."/>
            <person name="Deng T."/>
            <person name="Zhang A."/>
            <person name="Moore M.J."/>
            <person name="Landis J.B."/>
            <person name="Lin N."/>
            <person name="Zhang H."/>
            <person name="Zhang X."/>
            <person name="Huang J."/>
            <person name="Zhang X."/>
            <person name="Sun H."/>
            <person name="Wang H."/>
        </authorList>
    </citation>
    <scope>NUCLEOTIDE SEQUENCE [LARGE SCALE GENOMIC DNA]</scope>
    <source>
        <strain evidence="6">TB1705</strain>
        <tissue evidence="6">Leaf</tissue>
    </source>
</reference>
<protein>
    <recommendedName>
        <fullName evidence="8">SET domain-containing protein</fullName>
    </recommendedName>
</protein>
<accession>A0A7J7LDX3</accession>
<name>A0A7J7LDX3_9MAGN</name>
<dbReference type="PROSITE" id="PS50280">
    <property type="entry name" value="SET"/>
    <property type="match status" value="1"/>
</dbReference>
<dbReference type="Gene3D" id="2.170.270.10">
    <property type="entry name" value="SET domain"/>
    <property type="match status" value="1"/>
</dbReference>
<keyword evidence="2" id="KW-0863">Zinc-finger</keyword>
<evidence type="ECO:0000313" key="6">
    <source>
        <dbReference type="EMBL" id="KAF6140825.1"/>
    </source>
</evidence>
<proteinExistence type="predicted"/>
<sequence length="264" mass="30312">MLLIARYGRNRIATRIDYLEQGYKTIGGALKPSDIERLWVHVTCAWFQPDVSFPSDEKMEPAVGILKIPSNSFVKLHCLEKNEIQYTKFVSYCAFHSYPNPDNVLVIQTPSGVISTRSLIQNKKENDLQLILSTRTAITEDSTLDANQICPSSAARCRIYERSNYKRTEKLRVCFGKSGIHGWGIFARRKIQEGEMIFEYRGEHVRQRVADLREARYKKEGKDCYLFKISEDIVVDATDKGNIARLINHSVLVLWTICNYGYSS</sequence>
<dbReference type="InterPro" id="IPR050701">
    <property type="entry name" value="Histone_Mod_Regulator"/>
</dbReference>
<evidence type="ECO:0008006" key="8">
    <source>
        <dbReference type="Google" id="ProtNLM"/>
    </source>
</evidence>